<dbReference type="Gene3D" id="3.30.460.10">
    <property type="entry name" value="Beta Polymerase, domain 2"/>
    <property type="match status" value="1"/>
</dbReference>
<evidence type="ECO:0008006" key="3">
    <source>
        <dbReference type="Google" id="ProtNLM"/>
    </source>
</evidence>
<gene>
    <name evidence="1" type="ORF">Vbra_2695</name>
</gene>
<accession>A0A0G4GHE1</accession>
<evidence type="ECO:0000313" key="2">
    <source>
        <dbReference type="Proteomes" id="UP000041254"/>
    </source>
</evidence>
<dbReference type="PANTHER" id="PTHR34822">
    <property type="entry name" value="GRPB DOMAIN PROTEIN (AFU_ORTHOLOGUE AFUA_1G01530)"/>
    <property type="match status" value="1"/>
</dbReference>
<dbReference type="InterPro" id="IPR007344">
    <property type="entry name" value="GrpB/CoaE"/>
</dbReference>
<dbReference type="VEuPathDB" id="CryptoDB:Vbra_2695"/>
<proteinExistence type="predicted"/>
<dbReference type="Proteomes" id="UP000041254">
    <property type="component" value="Unassembled WGS sequence"/>
</dbReference>
<keyword evidence="2" id="KW-1185">Reference proteome</keyword>
<dbReference type="SUPFAM" id="SSF81301">
    <property type="entry name" value="Nucleotidyltransferase"/>
    <property type="match status" value="1"/>
</dbReference>
<protein>
    <recommendedName>
        <fullName evidence="3">GrpB family protein</fullName>
    </recommendedName>
</protein>
<evidence type="ECO:0000313" key="1">
    <source>
        <dbReference type="EMBL" id="CEM28902.1"/>
    </source>
</evidence>
<dbReference type="AlphaFoldDB" id="A0A0G4GHE1"/>
<dbReference type="InParanoid" id="A0A0G4GHE1"/>
<dbReference type="OrthoDB" id="630895at2759"/>
<dbReference type="EMBL" id="CDMY01000665">
    <property type="protein sequence ID" value="CEM28902.1"/>
    <property type="molecule type" value="Genomic_DNA"/>
</dbReference>
<organism evidence="1 2">
    <name type="scientific">Vitrella brassicaformis (strain CCMP3155)</name>
    <dbReference type="NCBI Taxonomy" id="1169540"/>
    <lineage>
        <taxon>Eukaryota</taxon>
        <taxon>Sar</taxon>
        <taxon>Alveolata</taxon>
        <taxon>Colpodellida</taxon>
        <taxon>Vitrellaceae</taxon>
        <taxon>Vitrella</taxon>
    </lineage>
</organism>
<name>A0A0G4GHE1_VITBC</name>
<dbReference type="Pfam" id="PF04229">
    <property type="entry name" value="GrpB"/>
    <property type="match status" value="1"/>
</dbReference>
<reference evidence="1 2" key="1">
    <citation type="submission" date="2014-11" db="EMBL/GenBank/DDBJ databases">
        <authorList>
            <person name="Zhu J."/>
            <person name="Qi W."/>
            <person name="Song R."/>
        </authorList>
    </citation>
    <scope>NUCLEOTIDE SEQUENCE [LARGE SCALE GENOMIC DNA]</scope>
</reference>
<sequence>MRVQVEPYNAAWQQRFALIRTQLESALTGVDIVGIEHVGSTAVVDLPAKPVIDVDVVVRRGQLAAAIAALEAHGYLYEGELGIPDRHAMRCFDNEPRRNVYVVIDGCLALRNHLAVRDALRDDPELRRRYGELKLSLALRYYDNMAGYVADKSVLLQEILERAGIDENARAEIAAIVCGIA</sequence>
<dbReference type="InterPro" id="IPR043519">
    <property type="entry name" value="NT_sf"/>
</dbReference>
<dbReference type="PANTHER" id="PTHR34822:SF1">
    <property type="entry name" value="GRPB FAMILY PROTEIN"/>
    <property type="match status" value="1"/>
</dbReference>